<dbReference type="PANTHER" id="PTHR34148">
    <property type="entry name" value="ADENOSYLCOBINAMIDE-GDP RIBAZOLETRANSFERASE"/>
    <property type="match status" value="1"/>
</dbReference>
<evidence type="ECO:0000256" key="14">
    <source>
        <dbReference type="ARBA" id="ARBA00025228"/>
    </source>
</evidence>
<proteinExistence type="inferred from homology"/>
<dbReference type="GO" id="GO:0051073">
    <property type="term" value="F:adenosylcobinamide-GDP ribazoletransferase activity"/>
    <property type="evidence" value="ECO:0007669"/>
    <property type="project" value="UniProtKB-EC"/>
</dbReference>
<dbReference type="GO" id="GO:0009236">
    <property type="term" value="P:cobalamin biosynthetic process"/>
    <property type="evidence" value="ECO:0007669"/>
    <property type="project" value="UniProtKB-UniPathway"/>
</dbReference>
<evidence type="ECO:0000256" key="1">
    <source>
        <dbReference type="ARBA" id="ARBA00001946"/>
    </source>
</evidence>
<evidence type="ECO:0000256" key="5">
    <source>
        <dbReference type="ARBA" id="ARBA00013200"/>
    </source>
</evidence>
<feature type="transmembrane region" description="Helical" evidence="19">
    <location>
        <begin position="106"/>
        <end position="122"/>
    </location>
</feature>
<feature type="transmembrane region" description="Helical" evidence="19">
    <location>
        <begin position="32"/>
        <end position="52"/>
    </location>
</feature>
<evidence type="ECO:0000256" key="19">
    <source>
        <dbReference type="SAM" id="Phobius"/>
    </source>
</evidence>
<gene>
    <name evidence="20" type="ORF">MNBD_NITROSPINAE02-419</name>
</gene>
<protein>
    <recommendedName>
        <fullName evidence="6">Adenosylcobinamide-GDP ribazoletransferase</fullName>
        <ecNumber evidence="5">2.7.8.26</ecNumber>
    </recommendedName>
    <alternativeName>
        <fullName evidence="16">Cobalamin synthase</fullName>
    </alternativeName>
    <alternativeName>
        <fullName evidence="15">Cobalamin-5'-phosphate synthase</fullName>
    </alternativeName>
</protein>
<keyword evidence="8" id="KW-0169">Cobalamin biosynthesis</keyword>
<sequence>MKRLLFAVGFLTIFPLPERFVATREDMGGAALYFVPVGVIIGLALITIDYGLGLVLPPLPVATLLVIAMIMVSGALHMDGLGDTADGFFSPASRERVLEIMKDSRLGSMGAIAIVSVFVLKVSSLASMGGGGSVAALFLAPVAGRCAMVASLSLAPNASSTNGLGTIFTEKKSPANALWAALFLFVTGLITAGAGGIVIFAVTAMVVFAFERLCRARIGGMTGDNHGALCELAETAALLSASATLAGGMV</sequence>
<evidence type="ECO:0000256" key="11">
    <source>
        <dbReference type="ARBA" id="ARBA00022842"/>
    </source>
</evidence>
<dbReference type="NCBIfam" id="TIGR00317">
    <property type="entry name" value="cobS"/>
    <property type="match status" value="1"/>
</dbReference>
<evidence type="ECO:0000256" key="3">
    <source>
        <dbReference type="ARBA" id="ARBA00004663"/>
    </source>
</evidence>
<dbReference type="HAMAP" id="MF_00719">
    <property type="entry name" value="CobS"/>
    <property type="match status" value="1"/>
</dbReference>
<evidence type="ECO:0000256" key="16">
    <source>
        <dbReference type="ARBA" id="ARBA00032853"/>
    </source>
</evidence>
<dbReference type="GO" id="GO:0008818">
    <property type="term" value="F:cobalamin 5'-phosphate synthase activity"/>
    <property type="evidence" value="ECO:0007669"/>
    <property type="project" value="InterPro"/>
</dbReference>
<keyword evidence="7" id="KW-1003">Cell membrane</keyword>
<feature type="transmembrane region" description="Helical" evidence="19">
    <location>
        <begin position="59"/>
        <end position="78"/>
    </location>
</feature>
<dbReference type="EC" id="2.7.8.26" evidence="5"/>
<dbReference type="GO" id="GO:0005886">
    <property type="term" value="C:plasma membrane"/>
    <property type="evidence" value="ECO:0007669"/>
    <property type="project" value="UniProtKB-SubCell"/>
</dbReference>
<reference evidence="20" key="1">
    <citation type="submission" date="2018-06" db="EMBL/GenBank/DDBJ databases">
        <authorList>
            <person name="Zhirakovskaya E."/>
        </authorList>
    </citation>
    <scope>NUCLEOTIDE SEQUENCE</scope>
</reference>
<keyword evidence="9 20" id="KW-0808">Transferase</keyword>
<evidence type="ECO:0000256" key="10">
    <source>
        <dbReference type="ARBA" id="ARBA00022692"/>
    </source>
</evidence>
<comment type="subcellular location">
    <subcellularLocation>
        <location evidence="2">Cell membrane</location>
        <topology evidence="2">Multi-pass membrane protein</topology>
    </subcellularLocation>
</comment>
<comment type="pathway">
    <text evidence="3">Cofactor biosynthesis; adenosylcobalamin biosynthesis; adenosylcobalamin from cob(II)yrinate a,c-diamide: step 7/7.</text>
</comment>
<accession>A0A3B1CT77</accession>
<keyword evidence="11" id="KW-0460">Magnesium</keyword>
<dbReference type="UniPathway" id="UPA00148">
    <property type="reaction ID" value="UER00238"/>
</dbReference>
<dbReference type="Pfam" id="PF02654">
    <property type="entry name" value="CobS"/>
    <property type="match status" value="1"/>
</dbReference>
<dbReference type="InterPro" id="IPR003805">
    <property type="entry name" value="CobS"/>
</dbReference>
<evidence type="ECO:0000256" key="8">
    <source>
        <dbReference type="ARBA" id="ARBA00022573"/>
    </source>
</evidence>
<evidence type="ECO:0000256" key="17">
    <source>
        <dbReference type="ARBA" id="ARBA00048623"/>
    </source>
</evidence>
<evidence type="ECO:0000256" key="12">
    <source>
        <dbReference type="ARBA" id="ARBA00022989"/>
    </source>
</evidence>
<keyword evidence="10 19" id="KW-0812">Transmembrane</keyword>
<name>A0A3B1CT77_9ZZZZ</name>
<evidence type="ECO:0000313" key="20">
    <source>
        <dbReference type="EMBL" id="VAX25870.1"/>
    </source>
</evidence>
<evidence type="ECO:0000256" key="7">
    <source>
        <dbReference type="ARBA" id="ARBA00022475"/>
    </source>
</evidence>
<comment type="similarity">
    <text evidence="4">Belongs to the CobS family.</text>
</comment>
<evidence type="ECO:0000256" key="2">
    <source>
        <dbReference type="ARBA" id="ARBA00004651"/>
    </source>
</evidence>
<comment type="catalytic activity">
    <reaction evidence="18">
        <text>alpha-ribazole 5'-phosphate + adenosylcob(III)inamide-GDP = adenosylcob(III)alamin 5'-phosphate + GMP + H(+)</text>
        <dbReference type="Rhea" id="RHEA:23560"/>
        <dbReference type="ChEBI" id="CHEBI:15378"/>
        <dbReference type="ChEBI" id="CHEBI:57918"/>
        <dbReference type="ChEBI" id="CHEBI:58115"/>
        <dbReference type="ChEBI" id="CHEBI:60487"/>
        <dbReference type="ChEBI" id="CHEBI:60493"/>
        <dbReference type="EC" id="2.7.8.26"/>
    </reaction>
</comment>
<keyword evidence="13 19" id="KW-0472">Membrane</keyword>
<keyword evidence="12 19" id="KW-1133">Transmembrane helix</keyword>
<dbReference type="EMBL" id="UOGE01000112">
    <property type="protein sequence ID" value="VAX25870.1"/>
    <property type="molecule type" value="Genomic_DNA"/>
</dbReference>
<comment type="function">
    <text evidence="14">Joins adenosylcobinamide-GDP and alpha-ribazole to generate adenosylcobalamin (Ado-cobalamin). Also synthesizes adenosylcobalamin 5'-phosphate from adenosylcobinamide-GDP and alpha-ribazole 5'-phosphate.</text>
</comment>
<evidence type="ECO:0000256" key="9">
    <source>
        <dbReference type="ARBA" id="ARBA00022679"/>
    </source>
</evidence>
<comment type="cofactor">
    <cofactor evidence="1">
        <name>Mg(2+)</name>
        <dbReference type="ChEBI" id="CHEBI:18420"/>
    </cofactor>
</comment>
<evidence type="ECO:0000256" key="15">
    <source>
        <dbReference type="ARBA" id="ARBA00032605"/>
    </source>
</evidence>
<dbReference type="PANTHER" id="PTHR34148:SF1">
    <property type="entry name" value="ADENOSYLCOBINAMIDE-GDP RIBAZOLETRANSFERASE"/>
    <property type="match status" value="1"/>
</dbReference>
<evidence type="ECO:0000256" key="4">
    <source>
        <dbReference type="ARBA" id="ARBA00010561"/>
    </source>
</evidence>
<evidence type="ECO:0000256" key="18">
    <source>
        <dbReference type="ARBA" id="ARBA00049504"/>
    </source>
</evidence>
<evidence type="ECO:0000256" key="6">
    <source>
        <dbReference type="ARBA" id="ARBA00015850"/>
    </source>
</evidence>
<comment type="catalytic activity">
    <reaction evidence="17">
        <text>alpha-ribazole + adenosylcob(III)inamide-GDP = adenosylcob(III)alamin + GMP + H(+)</text>
        <dbReference type="Rhea" id="RHEA:16049"/>
        <dbReference type="ChEBI" id="CHEBI:10329"/>
        <dbReference type="ChEBI" id="CHEBI:15378"/>
        <dbReference type="ChEBI" id="CHEBI:18408"/>
        <dbReference type="ChEBI" id="CHEBI:58115"/>
        <dbReference type="ChEBI" id="CHEBI:60487"/>
        <dbReference type="EC" id="2.7.8.26"/>
    </reaction>
</comment>
<evidence type="ECO:0000256" key="13">
    <source>
        <dbReference type="ARBA" id="ARBA00023136"/>
    </source>
</evidence>
<feature type="transmembrane region" description="Helical" evidence="19">
    <location>
        <begin position="177"/>
        <end position="210"/>
    </location>
</feature>
<organism evidence="20">
    <name type="scientific">hydrothermal vent metagenome</name>
    <dbReference type="NCBI Taxonomy" id="652676"/>
    <lineage>
        <taxon>unclassified sequences</taxon>
        <taxon>metagenomes</taxon>
        <taxon>ecological metagenomes</taxon>
    </lineage>
</organism>
<dbReference type="AlphaFoldDB" id="A0A3B1CT77"/>